<evidence type="ECO:0000313" key="2">
    <source>
        <dbReference type="EMBL" id="KZS21415.1"/>
    </source>
</evidence>
<evidence type="ECO:0000256" key="1">
    <source>
        <dbReference type="SAM" id="Phobius"/>
    </source>
</evidence>
<dbReference type="EMBL" id="LRGB01000024">
    <property type="protein sequence ID" value="KZS21415.1"/>
    <property type="molecule type" value="Genomic_DNA"/>
</dbReference>
<dbReference type="Proteomes" id="UP000076858">
    <property type="component" value="Unassembled WGS sequence"/>
</dbReference>
<keyword evidence="1" id="KW-0812">Transmembrane</keyword>
<dbReference type="AlphaFoldDB" id="A0A162SLB7"/>
<keyword evidence="3" id="KW-1185">Reference proteome</keyword>
<comment type="caution">
    <text evidence="2">The sequence shown here is derived from an EMBL/GenBank/DDBJ whole genome shotgun (WGS) entry which is preliminary data.</text>
</comment>
<protein>
    <submittedName>
        <fullName evidence="2">Uncharacterized protein</fullName>
    </submittedName>
</protein>
<gene>
    <name evidence="2" type="ORF">APZ42_011368</name>
</gene>
<keyword evidence="1" id="KW-0472">Membrane</keyword>
<sequence>MKVFVNSIAKIHQVMSSALPSSELVFAVVIASLVTLPSVQVIMMVLQLTVTAIRTVNIHPCFCPFELCMLTNSWSATAPNIAIFIDIDMLI</sequence>
<accession>A0A162SLB7</accession>
<evidence type="ECO:0000313" key="3">
    <source>
        <dbReference type="Proteomes" id="UP000076858"/>
    </source>
</evidence>
<organism evidence="2 3">
    <name type="scientific">Daphnia magna</name>
    <dbReference type="NCBI Taxonomy" id="35525"/>
    <lineage>
        <taxon>Eukaryota</taxon>
        <taxon>Metazoa</taxon>
        <taxon>Ecdysozoa</taxon>
        <taxon>Arthropoda</taxon>
        <taxon>Crustacea</taxon>
        <taxon>Branchiopoda</taxon>
        <taxon>Diplostraca</taxon>
        <taxon>Cladocera</taxon>
        <taxon>Anomopoda</taxon>
        <taxon>Daphniidae</taxon>
        <taxon>Daphnia</taxon>
    </lineage>
</organism>
<name>A0A162SLB7_9CRUS</name>
<keyword evidence="1" id="KW-1133">Transmembrane helix</keyword>
<reference evidence="2 3" key="1">
    <citation type="submission" date="2016-03" db="EMBL/GenBank/DDBJ databases">
        <title>EvidentialGene: Evidence-directed Construction of Genes on Genomes.</title>
        <authorList>
            <person name="Gilbert D.G."/>
            <person name="Choi J.-H."/>
            <person name="Mockaitis K."/>
            <person name="Colbourne J."/>
            <person name="Pfrender M."/>
        </authorList>
    </citation>
    <scope>NUCLEOTIDE SEQUENCE [LARGE SCALE GENOMIC DNA]</scope>
    <source>
        <strain evidence="2 3">Xinb3</strain>
        <tissue evidence="2">Complete organism</tissue>
    </source>
</reference>
<proteinExistence type="predicted"/>
<feature type="transmembrane region" description="Helical" evidence="1">
    <location>
        <begin position="24"/>
        <end position="46"/>
    </location>
</feature>